<dbReference type="InterPro" id="IPR005053">
    <property type="entry name" value="MobA_MobL"/>
</dbReference>
<accession>A0A1M4YM70</accession>
<evidence type="ECO:0000313" key="4">
    <source>
        <dbReference type="EMBL" id="SHF06758.1"/>
    </source>
</evidence>
<dbReference type="Proteomes" id="UP000184114">
    <property type="component" value="Unassembled WGS sequence"/>
</dbReference>
<dbReference type="AlphaFoldDB" id="A0A1M4YM70"/>
<dbReference type="RefSeq" id="WP_234950057.1">
    <property type="nucleotide sequence ID" value="NZ_FQTY01000018.1"/>
</dbReference>
<dbReference type="EMBL" id="FQTY01000018">
    <property type="protein sequence ID" value="SHF06758.1"/>
    <property type="molecule type" value="Genomic_DNA"/>
</dbReference>
<dbReference type="STRING" id="1123404.SAMN02745784_02689"/>
<evidence type="ECO:0000259" key="3">
    <source>
        <dbReference type="Pfam" id="PF03389"/>
    </source>
</evidence>
<protein>
    <submittedName>
        <fullName evidence="4">MobA/MobL family protein</fullName>
    </submittedName>
</protein>
<evidence type="ECO:0000256" key="1">
    <source>
        <dbReference type="ARBA" id="ARBA00010873"/>
    </source>
</evidence>
<dbReference type="GeneID" id="90996744"/>
<reference evidence="5" key="1">
    <citation type="submission" date="2016-11" db="EMBL/GenBank/DDBJ databases">
        <authorList>
            <person name="Varghese N."/>
            <person name="Submissions S."/>
        </authorList>
    </citation>
    <scope>NUCLEOTIDE SEQUENCE [LARGE SCALE GENOMIC DNA]</scope>
    <source>
        <strain evidence="5">DSM 18095</strain>
    </source>
</reference>
<sequence length="163" mass="19180">MEIKSLHTHVDIVSRSKGASVIAKAAYNARDKLKDEYYVKVHDYSKKDHLVFSKIFLPEHIPKKFSDREYLWNSVEKIEKNKNSQLARNLLFTLPRELNEQDRINLISEFIEENFTSKGMIADCNIHNPTVSDNEEQPHAHILLTLREIDEKGNWKPKSRKHR</sequence>
<dbReference type="Pfam" id="PF03389">
    <property type="entry name" value="MobA_MobL"/>
    <property type="match status" value="1"/>
</dbReference>
<keyword evidence="5" id="KW-1185">Reference proteome</keyword>
<proteinExistence type="inferred from homology"/>
<comment type="similarity">
    <text evidence="1">Belongs to the MobA/MobL family.</text>
</comment>
<gene>
    <name evidence="4" type="ORF">SAMN02745784_02689</name>
</gene>
<evidence type="ECO:0000256" key="2">
    <source>
        <dbReference type="ARBA" id="ARBA00022971"/>
    </source>
</evidence>
<keyword evidence="2" id="KW-0184">Conjugation</keyword>
<name>A0A1M4YM70_9FIRM</name>
<organism evidence="4 5">
    <name type="scientific">Tissierella praeacuta DSM 18095</name>
    <dbReference type="NCBI Taxonomy" id="1123404"/>
    <lineage>
        <taxon>Bacteria</taxon>
        <taxon>Bacillati</taxon>
        <taxon>Bacillota</taxon>
        <taxon>Tissierellia</taxon>
        <taxon>Tissierellales</taxon>
        <taxon>Tissierellaceae</taxon>
        <taxon>Tissierella</taxon>
    </lineage>
</organism>
<evidence type="ECO:0000313" key="5">
    <source>
        <dbReference type="Proteomes" id="UP000184114"/>
    </source>
</evidence>
<feature type="domain" description="MobA/MobL protein" evidence="3">
    <location>
        <begin position="20"/>
        <end position="161"/>
    </location>
</feature>
<dbReference type="Gene3D" id="3.30.930.30">
    <property type="match status" value="1"/>
</dbReference>